<dbReference type="GO" id="GO:0051604">
    <property type="term" value="P:protein maturation"/>
    <property type="evidence" value="ECO:0007669"/>
    <property type="project" value="InterPro"/>
</dbReference>
<comment type="similarity">
    <text evidence="1">Belongs to the SIMIBI class G3E GTPase family. HypB/HupM subfamily.</text>
</comment>
<sequence>MTQEKKVSVKKKAYVLNDELADKIRQEMKAKNKRFFNIMGSIGAGKTAILEQLAEKLSKKYRVFVINGDVATTIDADRIAEHGAKTVQINTGGGCHLNAQLIQNELSKINIDDYDIFFAENVGNLICPANWDVGAELNIVVVSITEGQYVVKKHPIMFKGADIALINKCDLNIPGFDADALVKDCSMIKSDMKVLKTSAVTGEGIEELIATLGIEL</sequence>
<dbReference type="InterPro" id="IPR027417">
    <property type="entry name" value="P-loop_NTPase"/>
</dbReference>
<dbReference type="NCBIfam" id="TIGR00073">
    <property type="entry name" value="hypB"/>
    <property type="match status" value="1"/>
</dbReference>
<evidence type="ECO:0000256" key="2">
    <source>
        <dbReference type="ARBA" id="ARBA00022596"/>
    </source>
</evidence>
<keyword evidence="6" id="KW-0862">Zinc</keyword>
<dbReference type="EMBL" id="CP084166">
    <property type="protein sequence ID" value="UJG41865.1"/>
    <property type="molecule type" value="Genomic_DNA"/>
</dbReference>
<proteinExistence type="inferred from homology"/>
<organism evidence="9">
    <name type="scientific">Candidatus Heimdallarchaeum aukensis</name>
    <dbReference type="NCBI Taxonomy" id="2876573"/>
    <lineage>
        <taxon>Archaea</taxon>
        <taxon>Promethearchaeati</taxon>
        <taxon>Candidatus Heimdallarchaeota</taxon>
        <taxon>Candidatus Heimdallarchaeia (ex Rinke et al. 2021) (nom. nud.)</taxon>
        <taxon>Candidatus Heimdallarchaeales</taxon>
        <taxon>Candidatus Heimdallarchaeaceae</taxon>
        <taxon>Candidatus Heimdallarchaeum</taxon>
    </lineage>
</organism>
<dbReference type="GO" id="GO:0005525">
    <property type="term" value="F:GTP binding"/>
    <property type="evidence" value="ECO:0007669"/>
    <property type="project" value="UniProtKB-KW"/>
</dbReference>
<feature type="domain" description="CobW/HypB/UreG nucleotide-binding" evidence="8">
    <location>
        <begin position="37"/>
        <end position="195"/>
    </location>
</feature>
<name>A0A9Y1BN20_9ARCH</name>
<reference evidence="9" key="1">
    <citation type="journal article" date="2022" name="Nat. Microbiol.">
        <title>Unique mobile elements and scalable gene flow at the prokaryote-eukaryote boundary revealed by circularized Asgard archaea genomes.</title>
        <authorList>
            <person name="Wu F."/>
            <person name="Speth D.R."/>
            <person name="Philosof A."/>
            <person name="Cremiere A."/>
            <person name="Narayanan A."/>
            <person name="Barco R.A."/>
            <person name="Connon S.A."/>
            <person name="Amend J.P."/>
            <person name="Antoshechkin I.A."/>
            <person name="Orphan V.J."/>
        </authorList>
    </citation>
    <scope>NUCLEOTIDE SEQUENCE</scope>
    <source>
        <strain evidence="9">PM71</strain>
    </source>
</reference>
<evidence type="ECO:0000256" key="3">
    <source>
        <dbReference type="ARBA" id="ARBA00022723"/>
    </source>
</evidence>
<evidence type="ECO:0000256" key="4">
    <source>
        <dbReference type="ARBA" id="ARBA00022741"/>
    </source>
</evidence>
<evidence type="ECO:0000259" key="8">
    <source>
        <dbReference type="Pfam" id="PF02492"/>
    </source>
</evidence>
<dbReference type="InterPro" id="IPR003495">
    <property type="entry name" value="CobW/HypB/UreG_nucleotide-bd"/>
</dbReference>
<evidence type="ECO:0000256" key="7">
    <source>
        <dbReference type="ARBA" id="ARBA00023134"/>
    </source>
</evidence>
<evidence type="ECO:0000256" key="6">
    <source>
        <dbReference type="ARBA" id="ARBA00022833"/>
    </source>
</evidence>
<gene>
    <name evidence="9" type="primary">hypB</name>
    <name evidence="9" type="ORF">K9W45_05220</name>
</gene>
<dbReference type="GO" id="GO:0008270">
    <property type="term" value="F:zinc ion binding"/>
    <property type="evidence" value="ECO:0007669"/>
    <property type="project" value="TreeGrafter"/>
</dbReference>
<dbReference type="Pfam" id="PF02492">
    <property type="entry name" value="cobW"/>
    <property type="match status" value="1"/>
</dbReference>
<evidence type="ECO:0000256" key="5">
    <source>
        <dbReference type="ARBA" id="ARBA00022801"/>
    </source>
</evidence>
<dbReference type="PANTHER" id="PTHR30134">
    <property type="entry name" value="HYDROGENASE PROTEIN ASSEMBLY PROTEIN, NICKEL CHAPERONE"/>
    <property type="match status" value="1"/>
</dbReference>
<dbReference type="Gene3D" id="3.40.50.300">
    <property type="entry name" value="P-loop containing nucleotide triphosphate hydrolases"/>
    <property type="match status" value="1"/>
</dbReference>
<keyword evidence="3" id="KW-0479">Metal-binding</keyword>
<accession>A0A9Y1BN20</accession>
<keyword evidence="4" id="KW-0547">Nucleotide-binding</keyword>
<keyword evidence="7" id="KW-0342">GTP-binding</keyword>
<dbReference type="GO" id="GO:0003924">
    <property type="term" value="F:GTPase activity"/>
    <property type="evidence" value="ECO:0007669"/>
    <property type="project" value="InterPro"/>
</dbReference>
<keyword evidence="5" id="KW-0378">Hydrolase</keyword>
<evidence type="ECO:0000313" key="9">
    <source>
        <dbReference type="EMBL" id="UJG41865.1"/>
    </source>
</evidence>
<dbReference type="Proteomes" id="UP001201020">
    <property type="component" value="Chromosome"/>
</dbReference>
<evidence type="ECO:0000256" key="1">
    <source>
        <dbReference type="ARBA" id="ARBA00006211"/>
    </source>
</evidence>
<keyword evidence="2" id="KW-0533">Nickel</keyword>
<dbReference type="GO" id="GO:0016151">
    <property type="term" value="F:nickel cation binding"/>
    <property type="evidence" value="ECO:0007669"/>
    <property type="project" value="InterPro"/>
</dbReference>
<dbReference type="AlphaFoldDB" id="A0A9Y1BN20"/>
<protein>
    <submittedName>
        <fullName evidence="9">Hydrogenase nickel incorporation protein HypB</fullName>
    </submittedName>
</protein>
<dbReference type="PANTHER" id="PTHR30134:SF2">
    <property type="entry name" value="HYDROGENASE MATURATION FACTOR HYPB"/>
    <property type="match status" value="1"/>
</dbReference>
<dbReference type="InterPro" id="IPR004392">
    <property type="entry name" value="Hyd_mat_HypB"/>
</dbReference>
<dbReference type="SUPFAM" id="SSF52540">
    <property type="entry name" value="P-loop containing nucleoside triphosphate hydrolases"/>
    <property type="match status" value="1"/>
</dbReference>
<dbReference type="PIRSF" id="PIRSF005624">
    <property type="entry name" value="Ni-bind_GTPase"/>
    <property type="match status" value="1"/>
</dbReference>